<feature type="non-terminal residue" evidence="1">
    <location>
        <position position="324"/>
    </location>
</feature>
<proteinExistence type="predicted"/>
<dbReference type="AlphaFoldDB" id="A0A835IL83"/>
<name>A0A835IL83_9MAGN</name>
<sequence>TNENSGMELLRNWPDNSSKISNLGSYKSFAVGSRGLSGGLWCFWDENLDVQIAWSDSWIVHTAVNDFQGNFCKVFAESSNVLIGAVISCWRCLFPNAKLSHIPTMDSDHKLLLLDCAPRIQRLRKPFRFETMWITDPSYKDAIQEAMQPGSAFSLCRHLDLCRRSLQHWNIHHFGNVNHQLAQIRKTLQTSSVSTMASLSSSFQPLDDLIQRRRISRNKDSLLLKRLHMHWAQKARTDTLLFNELNMRFFHATAICRRHNSHIYCLFDGNGNTLTSHDSISSHFIQHFQSIMTSANPTLDTELLGLIPVKVDDQANNDLLIAGD</sequence>
<protein>
    <submittedName>
        <fullName evidence="1">Uncharacterized protein</fullName>
    </submittedName>
</protein>
<gene>
    <name evidence="1" type="ORF">IFM89_010627</name>
</gene>
<reference evidence="1 2" key="1">
    <citation type="submission" date="2020-10" db="EMBL/GenBank/DDBJ databases">
        <title>The Coptis chinensis genome and diversification of protoberbering-type alkaloids.</title>
        <authorList>
            <person name="Wang B."/>
            <person name="Shu S."/>
            <person name="Song C."/>
            <person name="Liu Y."/>
        </authorList>
    </citation>
    <scope>NUCLEOTIDE SEQUENCE [LARGE SCALE GENOMIC DNA]</scope>
    <source>
        <strain evidence="1">HL-2020</strain>
        <tissue evidence="1">Leaf</tissue>
    </source>
</reference>
<comment type="caution">
    <text evidence="1">The sequence shown here is derived from an EMBL/GenBank/DDBJ whole genome shotgun (WGS) entry which is preliminary data.</text>
</comment>
<accession>A0A835IL83</accession>
<evidence type="ECO:0000313" key="1">
    <source>
        <dbReference type="EMBL" id="KAF9620011.1"/>
    </source>
</evidence>
<keyword evidence="2" id="KW-1185">Reference proteome</keyword>
<evidence type="ECO:0000313" key="2">
    <source>
        <dbReference type="Proteomes" id="UP000631114"/>
    </source>
</evidence>
<dbReference type="OrthoDB" id="1001388at2759"/>
<organism evidence="1 2">
    <name type="scientific">Coptis chinensis</name>
    <dbReference type="NCBI Taxonomy" id="261450"/>
    <lineage>
        <taxon>Eukaryota</taxon>
        <taxon>Viridiplantae</taxon>
        <taxon>Streptophyta</taxon>
        <taxon>Embryophyta</taxon>
        <taxon>Tracheophyta</taxon>
        <taxon>Spermatophyta</taxon>
        <taxon>Magnoliopsida</taxon>
        <taxon>Ranunculales</taxon>
        <taxon>Ranunculaceae</taxon>
        <taxon>Coptidoideae</taxon>
        <taxon>Coptis</taxon>
    </lineage>
</organism>
<dbReference type="Proteomes" id="UP000631114">
    <property type="component" value="Unassembled WGS sequence"/>
</dbReference>
<dbReference type="EMBL" id="JADFTS010000002">
    <property type="protein sequence ID" value="KAF9620011.1"/>
    <property type="molecule type" value="Genomic_DNA"/>
</dbReference>